<dbReference type="InterPro" id="IPR003675">
    <property type="entry name" value="Rce1/LyrA-like_dom"/>
</dbReference>
<keyword evidence="3" id="KW-0378">Hydrolase</keyword>
<feature type="transmembrane region" description="Helical" evidence="1">
    <location>
        <begin position="44"/>
        <end position="63"/>
    </location>
</feature>
<feature type="domain" description="CAAX prenyl protease 2/Lysostaphin resistance protein A-like" evidence="2">
    <location>
        <begin position="124"/>
        <end position="215"/>
    </location>
</feature>
<dbReference type="GO" id="GO:0080120">
    <property type="term" value="P:CAAX-box protein maturation"/>
    <property type="evidence" value="ECO:0007669"/>
    <property type="project" value="UniProtKB-ARBA"/>
</dbReference>
<feature type="transmembrane region" description="Helical" evidence="1">
    <location>
        <begin position="199"/>
        <end position="220"/>
    </location>
</feature>
<dbReference type="EMBL" id="SBIW01000008">
    <property type="protein sequence ID" value="RWY49378.1"/>
    <property type="molecule type" value="Genomic_DNA"/>
</dbReference>
<feature type="transmembrane region" description="Helical" evidence="1">
    <location>
        <begin position="159"/>
        <end position="179"/>
    </location>
</feature>
<dbReference type="Proteomes" id="UP000286701">
    <property type="component" value="Unassembled WGS sequence"/>
</dbReference>
<gene>
    <name evidence="3" type="ORF">EPL05_18385</name>
</gene>
<sequence length="224" mass="25719">MNLTPVSTKKKAAVITGITIVVLVLFFLRLIIPETYSYPKRMLLFQAILWGTVVFIFAFAFFIERERVLLPEERYSAEFYLSWIAKFFVISFGVSIVVSIICAVLRMPYYGDNSKPLIEALNKNLPLLLFSAFTAGVTEELICRGYILNRLQLLLKNENLAIGISAAFFCTLHFTYHSFQQLISTFVFGCIFGLHYQRYRSMGALILAHTFIDLVVFLWFKTSV</sequence>
<dbReference type="GO" id="GO:0006508">
    <property type="term" value="P:proteolysis"/>
    <property type="evidence" value="ECO:0007669"/>
    <property type="project" value="UniProtKB-KW"/>
</dbReference>
<keyword evidence="3" id="KW-0645">Protease</keyword>
<feature type="transmembrane region" description="Helical" evidence="1">
    <location>
        <begin position="127"/>
        <end position="147"/>
    </location>
</feature>
<keyword evidence="3" id="KW-0482">Metalloprotease</keyword>
<keyword evidence="1" id="KW-1133">Transmembrane helix</keyword>
<dbReference type="GO" id="GO:0008237">
    <property type="term" value="F:metallopeptidase activity"/>
    <property type="evidence" value="ECO:0007669"/>
    <property type="project" value="UniProtKB-KW"/>
</dbReference>
<evidence type="ECO:0000256" key="1">
    <source>
        <dbReference type="SAM" id="Phobius"/>
    </source>
</evidence>
<name>A0A3S3VJ30_9SPHI</name>
<dbReference type="AlphaFoldDB" id="A0A3S3VJ30"/>
<dbReference type="GO" id="GO:0004175">
    <property type="term" value="F:endopeptidase activity"/>
    <property type="evidence" value="ECO:0007669"/>
    <property type="project" value="UniProtKB-ARBA"/>
</dbReference>
<keyword evidence="1" id="KW-0472">Membrane</keyword>
<feature type="transmembrane region" description="Helical" evidence="1">
    <location>
        <begin position="12"/>
        <end position="32"/>
    </location>
</feature>
<evidence type="ECO:0000313" key="4">
    <source>
        <dbReference type="Proteomes" id="UP000286701"/>
    </source>
</evidence>
<protein>
    <submittedName>
        <fullName evidence="3">CPBP family intramembrane metalloprotease</fullName>
    </submittedName>
</protein>
<evidence type="ECO:0000313" key="3">
    <source>
        <dbReference type="EMBL" id="RWY49378.1"/>
    </source>
</evidence>
<organism evidence="3 4">
    <name type="scientific">Mucilaginibacter gilvus</name>
    <dbReference type="NCBI Taxonomy" id="2305909"/>
    <lineage>
        <taxon>Bacteria</taxon>
        <taxon>Pseudomonadati</taxon>
        <taxon>Bacteroidota</taxon>
        <taxon>Sphingobacteriia</taxon>
        <taxon>Sphingobacteriales</taxon>
        <taxon>Sphingobacteriaceae</taxon>
        <taxon>Mucilaginibacter</taxon>
    </lineage>
</organism>
<keyword evidence="1" id="KW-0812">Transmembrane</keyword>
<accession>A0A3S3VJ30</accession>
<dbReference type="RefSeq" id="WP_128535450.1">
    <property type="nucleotide sequence ID" value="NZ_SBIW01000008.1"/>
</dbReference>
<dbReference type="Pfam" id="PF02517">
    <property type="entry name" value="Rce1-like"/>
    <property type="match status" value="1"/>
</dbReference>
<proteinExistence type="predicted"/>
<dbReference type="OrthoDB" id="9779573at2"/>
<evidence type="ECO:0000259" key="2">
    <source>
        <dbReference type="Pfam" id="PF02517"/>
    </source>
</evidence>
<feature type="transmembrane region" description="Helical" evidence="1">
    <location>
        <begin position="83"/>
        <end position="107"/>
    </location>
</feature>
<keyword evidence="4" id="KW-1185">Reference proteome</keyword>
<reference evidence="3 4" key="1">
    <citation type="submission" date="2019-01" db="EMBL/GenBank/DDBJ databases">
        <title>Mucilaginibacter antarcticum sp. nov., isolated from antarctic soil.</title>
        <authorList>
            <person name="Yan Y.-Q."/>
            <person name="Du Z.-J."/>
        </authorList>
    </citation>
    <scope>NUCLEOTIDE SEQUENCE [LARGE SCALE GENOMIC DNA]</scope>
    <source>
        <strain evidence="3 4">F01003</strain>
    </source>
</reference>
<comment type="caution">
    <text evidence="3">The sequence shown here is derived from an EMBL/GenBank/DDBJ whole genome shotgun (WGS) entry which is preliminary data.</text>
</comment>